<dbReference type="EMBL" id="PKPP01000698">
    <property type="protein sequence ID" value="PWA89678.1"/>
    <property type="molecule type" value="Genomic_DNA"/>
</dbReference>
<protein>
    <recommendedName>
        <fullName evidence="1">R13L1/DRL21-like LRR repeat region domain-containing protein</fullName>
    </recommendedName>
</protein>
<feature type="domain" description="R13L1/DRL21-like LRR repeat region" evidence="1">
    <location>
        <begin position="6"/>
        <end position="99"/>
    </location>
</feature>
<dbReference type="STRING" id="35608.A0A2U1PV90"/>
<sequence length="159" mass="17801">MQNISQKRLTDLEVEWGDVSDCSPMESNKKEVHDLLMSYSDCLEDLRLVSYRYLEFSNWVGDTSFLKVTHVTIYGSKKCASLPPLGQLLSLKELYIQGMEDAKVVGGFGVSWELSCISFVGNSKFYCYAEMGGVDDPTVEVGPRCSVPMPSSAIYRRLS</sequence>
<keyword evidence="3" id="KW-1185">Reference proteome</keyword>
<gene>
    <name evidence="2" type="ORF">CTI12_AA099410</name>
</gene>
<name>A0A2U1PV90_ARTAN</name>
<dbReference type="InterPro" id="IPR056789">
    <property type="entry name" value="LRR_R13L1-DRL21"/>
</dbReference>
<dbReference type="Proteomes" id="UP000245207">
    <property type="component" value="Unassembled WGS sequence"/>
</dbReference>
<comment type="caution">
    <text evidence="2">The sequence shown here is derived from an EMBL/GenBank/DDBJ whole genome shotgun (WGS) entry which is preliminary data.</text>
</comment>
<accession>A0A2U1PV90</accession>
<reference evidence="2 3" key="1">
    <citation type="journal article" date="2018" name="Mol. Plant">
        <title>The genome of Artemisia annua provides insight into the evolution of Asteraceae family and artemisinin biosynthesis.</title>
        <authorList>
            <person name="Shen Q."/>
            <person name="Zhang L."/>
            <person name="Liao Z."/>
            <person name="Wang S."/>
            <person name="Yan T."/>
            <person name="Shi P."/>
            <person name="Liu M."/>
            <person name="Fu X."/>
            <person name="Pan Q."/>
            <person name="Wang Y."/>
            <person name="Lv Z."/>
            <person name="Lu X."/>
            <person name="Zhang F."/>
            <person name="Jiang W."/>
            <person name="Ma Y."/>
            <person name="Chen M."/>
            <person name="Hao X."/>
            <person name="Li L."/>
            <person name="Tang Y."/>
            <person name="Lv G."/>
            <person name="Zhou Y."/>
            <person name="Sun X."/>
            <person name="Brodelius P.E."/>
            <person name="Rose J.K.C."/>
            <person name="Tang K."/>
        </authorList>
    </citation>
    <scope>NUCLEOTIDE SEQUENCE [LARGE SCALE GENOMIC DNA]</scope>
    <source>
        <strain evidence="3">cv. Huhao1</strain>
        <tissue evidence="2">Leaf</tissue>
    </source>
</reference>
<dbReference type="AlphaFoldDB" id="A0A2U1PV90"/>
<evidence type="ECO:0000259" key="1">
    <source>
        <dbReference type="Pfam" id="PF25019"/>
    </source>
</evidence>
<organism evidence="2 3">
    <name type="scientific">Artemisia annua</name>
    <name type="common">Sweet wormwood</name>
    <dbReference type="NCBI Taxonomy" id="35608"/>
    <lineage>
        <taxon>Eukaryota</taxon>
        <taxon>Viridiplantae</taxon>
        <taxon>Streptophyta</taxon>
        <taxon>Embryophyta</taxon>
        <taxon>Tracheophyta</taxon>
        <taxon>Spermatophyta</taxon>
        <taxon>Magnoliopsida</taxon>
        <taxon>eudicotyledons</taxon>
        <taxon>Gunneridae</taxon>
        <taxon>Pentapetalae</taxon>
        <taxon>asterids</taxon>
        <taxon>campanulids</taxon>
        <taxon>Asterales</taxon>
        <taxon>Asteraceae</taxon>
        <taxon>Asteroideae</taxon>
        <taxon>Anthemideae</taxon>
        <taxon>Artemisiinae</taxon>
        <taxon>Artemisia</taxon>
    </lineage>
</organism>
<evidence type="ECO:0000313" key="3">
    <source>
        <dbReference type="Proteomes" id="UP000245207"/>
    </source>
</evidence>
<dbReference type="Pfam" id="PF25019">
    <property type="entry name" value="LRR_R13L1-DRL21"/>
    <property type="match status" value="1"/>
</dbReference>
<proteinExistence type="predicted"/>
<dbReference type="OrthoDB" id="1749976at2759"/>
<evidence type="ECO:0000313" key="2">
    <source>
        <dbReference type="EMBL" id="PWA89678.1"/>
    </source>
</evidence>